<dbReference type="EMBL" id="JAUTDP010000004">
    <property type="protein sequence ID" value="KAK3400344.1"/>
    <property type="molecule type" value="Genomic_DNA"/>
</dbReference>
<dbReference type="AlphaFoldDB" id="A0AAE0UED0"/>
<accession>A0AAE0UED0</accession>
<keyword evidence="2" id="KW-1185">Reference proteome</keyword>
<protein>
    <submittedName>
        <fullName evidence="1">Uncharacterized protein</fullName>
    </submittedName>
</protein>
<sequence length="480" mass="54911">MDSLLDHQGPFFDDTDPFLQVYRHAITLHTSPLLLSRYKTKASQRVSSTSTFHDLLKQTPRQNHSHDEHNTIEFRALLPRNGSTCNIPARLSSRTGTTSQTQRTVTVTLYASNHRQYKVPIKFYHQQTTKRSRLEQIFGGQMQGGSQLLSWLDITRPNLFAQIPGFVFPSPSGDPFLNPKEAVNFIGGLTDQRDGDVQRLGQLAAKFLREYFSNMSMNNRPMLYSQAAAAAAQATDNDSITDFHKDILHDIFFSIQVHRRKQNKNIVGDSLKGPHPLVARAAKEKYIQGASFHIHPAVMKKVVYHVVEARKTFLLLPKDQQKHQLLHHLRPSSTENNNKRYGSVRLLREVKSCGSILKSSSNPDINQSIILPIVPIPSTEDWGLLDPMAWLEGWDLEMESLAYMHRNKSEFGRLTKDQERELVYYQFARSVDEWIWRLGQAEKKGDCHLSGMKKADCNLGLRMCEVAKETEEEEEFLIEL</sequence>
<gene>
    <name evidence="1" type="ORF">B0T20DRAFT_182507</name>
</gene>
<evidence type="ECO:0000313" key="2">
    <source>
        <dbReference type="Proteomes" id="UP001281003"/>
    </source>
</evidence>
<reference evidence="1" key="2">
    <citation type="submission" date="2023-07" db="EMBL/GenBank/DDBJ databases">
        <authorList>
            <consortium name="Lawrence Berkeley National Laboratory"/>
            <person name="Haridas S."/>
            <person name="Hensen N."/>
            <person name="Bonometti L."/>
            <person name="Westerberg I."/>
            <person name="Brannstrom I.O."/>
            <person name="Guillou S."/>
            <person name="Cros-Aarteil S."/>
            <person name="Calhoun S."/>
            <person name="Kuo A."/>
            <person name="Mondo S."/>
            <person name="Pangilinan J."/>
            <person name="Riley R."/>
            <person name="LaButti K."/>
            <person name="Andreopoulos B."/>
            <person name="Lipzen A."/>
            <person name="Chen C."/>
            <person name="Yanf M."/>
            <person name="Daum C."/>
            <person name="Ng V."/>
            <person name="Clum A."/>
            <person name="Steindorff A."/>
            <person name="Ohm R."/>
            <person name="Martin F."/>
            <person name="Silar P."/>
            <person name="Natvig D."/>
            <person name="Lalanne C."/>
            <person name="Gautier V."/>
            <person name="Ament-velasquez S.L."/>
            <person name="Kruys A."/>
            <person name="Hutchinson M.I."/>
            <person name="Powell A.J."/>
            <person name="Barry K."/>
            <person name="Miller A.N."/>
            <person name="Grigoriev I.V."/>
            <person name="Debuchy R."/>
            <person name="Gladieux P."/>
            <person name="Thoren M.H."/>
            <person name="Johannesson H."/>
        </authorList>
    </citation>
    <scope>NUCLEOTIDE SEQUENCE</scope>
    <source>
        <strain evidence="1">FGSC 1904</strain>
    </source>
</reference>
<proteinExistence type="predicted"/>
<evidence type="ECO:0000313" key="1">
    <source>
        <dbReference type="EMBL" id="KAK3400344.1"/>
    </source>
</evidence>
<organism evidence="1 2">
    <name type="scientific">Sordaria brevicollis</name>
    <dbReference type="NCBI Taxonomy" id="83679"/>
    <lineage>
        <taxon>Eukaryota</taxon>
        <taxon>Fungi</taxon>
        <taxon>Dikarya</taxon>
        <taxon>Ascomycota</taxon>
        <taxon>Pezizomycotina</taxon>
        <taxon>Sordariomycetes</taxon>
        <taxon>Sordariomycetidae</taxon>
        <taxon>Sordariales</taxon>
        <taxon>Sordariaceae</taxon>
        <taxon>Sordaria</taxon>
    </lineage>
</organism>
<dbReference type="Proteomes" id="UP001281003">
    <property type="component" value="Unassembled WGS sequence"/>
</dbReference>
<name>A0AAE0UED0_SORBR</name>
<comment type="caution">
    <text evidence="1">The sequence shown here is derived from an EMBL/GenBank/DDBJ whole genome shotgun (WGS) entry which is preliminary data.</text>
</comment>
<reference evidence="1" key="1">
    <citation type="journal article" date="2023" name="Mol. Phylogenet. Evol.">
        <title>Genome-scale phylogeny and comparative genomics of the fungal order Sordariales.</title>
        <authorList>
            <person name="Hensen N."/>
            <person name="Bonometti L."/>
            <person name="Westerberg I."/>
            <person name="Brannstrom I.O."/>
            <person name="Guillou S."/>
            <person name="Cros-Aarteil S."/>
            <person name="Calhoun S."/>
            <person name="Haridas S."/>
            <person name="Kuo A."/>
            <person name="Mondo S."/>
            <person name="Pangilinan J."/>
            <person name="Riley R."/>
            <person name="LaButti K."/>
            <person name="Andreopoulos B."/>
            <person name="Lipzen A."/>
            <person name="Chen C."/>
            <person name="Yan M."/>
            <person name="Daum C."/>
            <person name="Ng V."/>
            <person name="Clum A."/>
            <person name="Steindorff A."/>
            <person name="Ohm R.A."/>
            <person name="Martin F."/>
            <person name="Silar P."/>
            <person name="Natvig D.O."/>
            <person name="Lalanne C."/>
            <person name="Gautier V."/>
            <person name="Ament-Velasquez S.L."/>
            <person name="Kruys A."/>
            <person name="Hutchinson M.I."/>
            <person name="Powell A.J."/>
            <person name="Barry K."/>
            <person name="Miller A.N."/>
            <person name="Grigoriev I.V."/>
            <person name="Debuchy R."/>
            <person name="Gladieux P."/>
            <person name="Hiltunen Thoren M."/>
            <person name="Johannesson H."/>
        </authorList>
    </citation>
    <scope>NUCLEOTIDE SEQUENCE</scope>
    <source>
        <strain evidence="1">FGSC 1904</strain>
    </source>
</reference>